<keyword evidence="4" id="KW-1185">Reference proteome</keyword>
<reference evidence="3 4" key="1">
    <citation type="journal article" date="2017" name="Curr. Biol.">
        <title>The Evolution of Venom by Co-option of Single-Copy Genes.</title>
        <authorList>
            <person name="Martinson E.O."/>
            <person name="Mrinalini"/>
            <person name="Kelkar Y.D."/>
            <person name="Chang C.H."/>
            <person name="Werren J.H."/>
        </authorList>
    </citation>
    <scope>NUCLEOTIDE SEQUENCE [LARGE SCALE GENOMIC DNA]</scope>
    <source>
        <strain evidence="3 4">Alberta</strain>
        <tissue evidence="3">Whole body</tissue>
    </source>
</reference>
<comment type="caution">
    <text evidence="3">The sequence shown here is derived from an EMBL/GenBank/DDBJ whole genome shotgun (WGS) entry which is preliminary data.</text>
</comment>
<evidence type="ECO:0000313" key="3">
    <source>
        <dbReference type="EMBL" id="OXU21756.1"/>
    </source>
</evidence>
<feature type="region of interest" description="Disordered" evidence="1">
    <location>
        <begin position="736"/>
        <end position="767"/>
    </location>
</feature>
<evidence type="ECO:0000256" key="1">
    <source>
        <dbReference type="SAM" id="MobiDB-lite"/>
    </source>
</evidence>
<feature type="compositionally biased region" description="Low complexity" evidence="1">
    <location>
        <begin position="833"/>
        <end position="847"/>
    </location>
</feature>
<name>A0A232ETY7_9HYME</name>
<feature type="region of interest" description="Disordered" evidence="1">
    <location>
        <begin position="827"/>
        <end position="887"/>
    </location>
</feature>
<evidence type="ECO:0000313" key="4">
    <source>
        <dbReference type="Proteomes" id="UP000215335"/>
    </source>
</evidence>
<feature type="compositionally biased region" description="Polar residues" evidence="1">
    <location>
        <begin position="746"/>
        <end position="757"/>
    </location>
</feature>
<organism evidence="3 4">
    <name type="scientific">Trichomalopsis sarcophagae</name>
    <dbReference type="NCBI Taxonomy" id="543379"/>
    <lineage>
        <taxon>Eukaryota</taxon>
        <taxon>Metazoa</taxon>
        <taxon>Ecdysozoa</taxon>
        <taxon>Arthropoda</taxon>
        <taxon>Hexapoda</taxon>
        <taxon>Insecta</taxon>
        <taxon>Pterygota</taxon>
        <taxon>Neoptera</taxon>
        <taxon>Endopterygota</taxon>
        <taxon>Hymenoptera</taxon>
        <taxon>Apocrita</taxon>
        <taxon>Proctotrupomorpha</taxon>
        <taxon>Chalcidoidea</taxon>
        <taxon>Pteromalidae</taxon>
        <taxon>Pteromalinae</taxon>
        <taxon>Trichomalopsis</taxon>
    </lineage>
</organism>
<gene>
    <name evidence="3" type="ORF">TSAR_010919</name>
</gene>
<feature type="compositionally biased region" description="Acidic residues" evidence="1">
    <location>
        <begin position="848"/>
        <end position="859"/>
    </location>
</feature>
<dbReference type="EMBL" id="NNAY01002235">
    <property type="protein sequence ID" value="OXU21756.1"/>
    <property type="molecule type" value="Genomic_DNA"/>
</dbReference>
<feature type="chain" id="PRO_5012263218" evidence="2">
    <location>
        <begin position="19"/>
        <end position="933"/>
    </location>
</feature>
<dbReference type="AlphaFoldDB" id="A0A232ETY7"/>
<feature type="signal peptide" evidence="2">
    <location>
        <begin position="1"/>
        <end position="18"/>
    </location>
</feature>
<proteinExistence type="predicted"/>
<dbReference type="STRING" id="543379.A0A232ETY7"/>
<dbReference type="Proteomes" id="UP000215335">
    <property type="component" value="Unassembled WGS sequence"/>
</dbReference>
<accession>A0A232ETY7</accession>
<protein>
    <submittedName>
        <fullName evidence="3">Uncharacterized protein</fullName>
    </submittedName>
</protein>
<feature type="compositionally biased region" description="Low complexity" evidence="1">
    <location>
        <begin position="736"/>
        <end position="745"/>
    </location>
</feature>
<sequence length="933" mass="101950">MSATTLLLTLFLFSSSSALNLGSMLGIPELRSATTEAPALPEIVEIVRWRQPVCVMPESKQVPSCAYFINQHQSEYERTSDNALDTKLDALPKKTLNAGEVRSKISIDEIEPSSVLQSSEEILERVDEQSTPALEDAVNVRRSQRSFFEGGRANNQPDTSKPPPIFVTKVLNSPTTATLLARNCWPDIGVPLCEDKVAKMLSVLPKELSTDDSRQTQPTVKVPKFPFTLMKMLHDLFFHGSVNATGDAAHLESNLASTAEPSAFGSVQKLLDEPRINEFVTNVSAIEKKVDVEMMRPFDIINAMIEDARKAKEEKELAKSAAVHDMIEKKHEVLQSIVEKKEAAVQSLVDKSHQVLDTISNAAAGKKAFVQGVLDKKKDAVQGIFDKKHEAIQGVLKMKQAIADKKNQLVDVHIYQQSVIESIADKKNQLVDMKQSVIDGIADKKNQLADVKQGVIASIAESLSQKKDSVVQAIADKQAAIKGIVEKTQSVMQELIDKKVALEMDIASRGQSLVQNIADKKVHLIQGIAEKKQSMIQHLADKKTDAIKAFSDKTQEIIGTVSVMKPLLISSIQQNLGIAPKETPFDDSDFETTAATTTTTAAKDDEIFFQEESTDVEEVPLVDERSAANSSIVAESESATTTTEKFYEVVNNGLEDASGRSVAEIRDIKKKYIASTLNHLKNLIKVSAKPGIQVFLDDNIAENNIAPKPNHFLTHLFSDVHFNHRKPASNDSIASISSTTQTAPTVTESADPVTSKQEAPEVTSALPDKITSAQHDPLEEDEFIGELPLNYSSARPPMQSLSLPAFVEEDEKEPDADQLQVLDDYSVSGSTTSKEPPVEVSFSPSSTTEDDDDDDDEPIIIDYKPTTTASPKTKPIVPNADSNERPAVLTGFAKPDGNGDGFVIVGDLQFVDNKPNCTQGVAEDAEEETLQET</sequence>
<feature type="compositionally biased region" description="Low complexity" evidence="1">
    <location>
        <begin position="860"/>
        <end position="875"/>
    </location>
</feature>
<dbReference type="OrthoDB" id="7701345at2759"/>
<evidence type="ECO:0000256" key="2">
    <source>
        <dbReference type="SAM" id="SignalP"/>
    </source>
</evidence>
<keyword evidence="2" id="KW-0732">Signal</keyword>